<dbReference type="SUPFAM" id="SSF52540">
    <property type="entry name" value="P-loop containing nucleoside triphosphate hydrolases"/>
    <property type="match status" value="1"/>
</dbReference>
<dbReference type="SMART" id="SM00174">
    <property type="entry name" value="RHO"/>
    <property type="match status" value="1"/>
</dbReference>
<comment type="subcellular location">
    <subcellularLocation>
        <location evidence="5">Endomembrane system</location>
        <topology evidence="5">Lipid-anchor</topology>
    </subcellularLocation>
</comment>
<sequence>MGSRQPGKPSAAAARQAGHPWPAWFQDSVQHAQLLTNRTLREYLLAHSADRWPEVAKATLLYGVLCLRRDFPGQPALPLETLHEAARQLHTQAALGAALPDIRARFDSLEAELGGCLAELGDAAAGGGPAQDADDLPTAAFLLVQPRVSTAGGPGGIKGDTATSQAAPRARPPAAAQSRIKLQHAQRLALRRQESEGQEERPANWGQPPGHTGACAPMCRFAVRGGPAGAPPAAEPVHKLEQALDLDSIFEHGIDDLDTNDLALLALFSGNAPSGNDASAGSSRALPSPHDASPNTVVLGQALTAPAPAALAVPLAVPAHAANPVQQLQFQAVMQHQAAIMQNPTAYPAAAQMYQQAMLVQQQQQAVAQQQLLAAQSGSLLSMPLPAAVAPQPLVGKRGKTAEEVEEQTERIKKRRRESAQRSRQRKNAYMKSLEMENRALKMENERLRVELNNTRTNAGGRLSQLVADELLDEAGEVPTRALPQRATAMRSPSGKRRAATSLLDQLAAIAAECDAADELDKVDDSSDGAGTSADAEAAAILTAHHGAHQEQVLALHVRNRQRIRSQGGKGGAEFDIGDAVLLKPASMGKVGTSTIQRKRLTCRVVGVAEQTGKYHLRCNTGLLKGTYGGGEVLRPAPAESAAELNFAADADSSEAPLVTLTAAILLVGDSGVGKSSLLLRFATGGFEELTPTIGVDFKAKIIEIGGKRVKLTIWDTAGQERFRTLTSSYYRGAQGIVLVYDVSRAETFDSLADIWLREVDMYNTVEEGVKMVVANKTDLAEQREVSVEQGVAFARAHNCLFVETSAKGNVAVEQAFEELVHKILETPSLLASSSGTFGLKTKQPASASACCG</sequence>
<gene>
    <name evidence="8" type="ORF">C2E20_1912</name>
</gene>
<evidence type="ECO:0000256" key="3">
    <source>
        <dbReference type="ARBA" id="ARBA00023134"/>
    </source>
</evidence>
<dbReference type="CDD" id="cd14686">
    <property type="entry name" value="bZIP"/>
    <property type="match status" value="1"/>
</dbReference>
<dbReference type="EMBL" id="LHPF02000003">
    <property type="protein sequence ID" value="PSC75163.1"/>
    <property type="molecule type" value="Genomic_DNA"/>
</dbReference>
<dbReference type="Pfam" id="PF00071">
    <property type="entry name" value="Ras"/>
    <property type="match status" value="1"/>
</dbReference>
<dbReference type="SMART" id="SM00176">
    <property type="entry name" value="RAN"/>
    <property type="match status" value="1"/>
</dbReference>
<dbReference type="InterPro" id="IPR001806">
    <property type="entry name" value="Small_GTPase"/>
</dbReference>
<keyword evidence="3" id="KW-0342">GTP-binding</keyword>
<keyword evidence="9" id="KW-1185">Reference proteome</keyword>
<dbReference type="PROSITE" id="PS51417">
    <property type="entry name" value="ARF"/>
    <property type="match status" value="1"/>
</dbReference>
<dbReference type="SMART" id="SM00175">
    <property type="entry name" value="RAB"/>
    <property type="match status" value="1"/>
</dbReference>
<feature type="domain" description="BZIP" evidence="7">
    <location>
        <begin position="406"/>
        <end position="456"/>
    </location>
</feature>
<dbReference type="SMART" id="SM00338">
    <property type="entry name" value="BRLZ"/>
    <property type="match status" value="1"/>
</dbReference>
<evidence type="ECO:0000259" key="7">
    <source>
        <dbReference type="PROSITE" id="PS50217"/>
    </source>
</evidence>
<dbReference type="GO" id="GO:0005525">
    <property type="term" value="F:GTP binding"/>
    <property type="evidence" value="ECO:0007669"/>
    <property type="project" value="UniProtKB-KW"/>
</dbReference>
<keyword evidence="2" id="KW-0547">Nucleotide-binding</keyword>
<dbReference type="Pfam" id="PF00170">
    <property type="entry name" value="bZIP_1"/>
    <property type="match status" value="1"/>
</dbReference>
<evidence type="ECO:0000313" key="9">
    <source>
        <dbReference type="Proteomes" id="UP000239649"/>
    </source>
</evidence>
<comment type="caution">
    <text evidence="8">The sequence shown here is derived from an EMBL/GenBank/DDBJ whole genome shotgun (WGS) entry which is preliminary data.</text>
</comment>
<proteinExistence type="inferred from homology"/>
<comment type="similarity">
    <text evidence="1">Belongs to the small GTPase superfamily. Rab family.</text>
</comment>
<dbReference type="FunFam" id="3.40.50.300:FF:001129">
    <property type="entry name" value="ras-related protein Rab-44 isoform X2"/>
    <property type="match status" value="1"/>
</dbReference>
<dbReference type="PRINTS" id="PR00449">
    <property type="entry name" value="RASTRNSFRMNG"/>
</dbReference>
<dbReference type="InterPro" id="IPR046347">
    <property type="entry name" value="bZIP_sf"/>
</dbReference>
<dbReference type="Gene3D" id="3.40.50.300">
    <property type="entry name" value="P-loop containing nucleotide triphosphate hydrolases"/>
    <property type="match status" value="1"/>
</dbReference>
<dbReference type="SUPFAM" id="SSF57959">
    <property type="entry name" value="Leucine zipper domain"/>
    <property type="match status" value="1"/>
</dbReference>
<feature type="compositionally biased region" description="Basic and acidic residues" evidence="6">
    <location>
        <begin position="191"/>
        <end position="202"/>
    </location>
</feature>
<dbReference type="GO" id="GO:0003700">
    <property type="term" value="F:DNA-binding transcription factor activity"/>
    <property type="evidence" value="ECO:0007669"/>
    <property type="project" value="InterPro"/>
</dbReference>
<dbReference type="PROSITE" id="PS51419">
    <property type="entry name" value="RAB"/>
    <property type="match status" value="1"/>
</dbReference>
<dbReference type="SMART" id="SM00173">
    <property type="entry name" value="RAS"/>
    <property type="match status" value="1"/>
</dbReference>
<evidence type="ECO:0000256" key="2">
    <source>
        <dbReference type="ARBA" id="ARBA00022741"/>
    </source>
</evidence>
<dbReference type="InterPro" id="IPR004827">
    <property type="entry name" value="bZIP"/>
</dbReference>
<evidence type="ECO:0000256" key="4">
    <source>
        <dbReference type="ARBA" id="ARBA00023288"/>
    </source>
</evidence>
<dbReference type="GO" id="GO:0003924">
    <property type="term" value="F:GTPase activity"/>
    <property type="evidence" value="ECO:0007669"/>
    <property type="project" value="InterPro"/>
</dbReference>
<feature type="region of interest" description="Disordered" evidence="6">
    <location>
        <begin position="151"/>
        <end position="211"/>
    </location>
</feature>
<dbReference type="OrthoDB" id="515711at2759"/>
<dbReference type="SMART" id="SM00177">
    <property type="entry name" value="ARF"/>
    <property type="match status" value="1"/>
</dbReference>
<dbReference type="PROSITE" id="PS51420">
    <property type="entry name" value="RHO"/>
    <property type="match status" value="1"/>
</dbReference>
<feature type="region of interest" description="Disordered" evidence="6">
    <location>
        <begin position="397"/>
        <end position="430"/>
    </location>
</feature>
<dbReference type="GO" id="GO:0012505">
    <property type="term" value="C:endomembrane system"/>
    <property type="evidence" value="ECO:0007669"/>
    <property type="project" value="UniProtKB-SubCell"/>
</dbReference>
<feature type="compositionally biased region" description="Basic and acidic residues" evidence="6">
    <location>
        <begin position="400"/>
        <end position="411"/>
    </location>
</feature>
<organism evidence="8 9">
    <name type="scientific">Micractinium conductrix</name>
    <dbReference type="NCBI Taxonomy" id="554055"/>
    <lineage>
        <taxon>Eukaryota</taxon>
        <taxon>Viridiplantae</taxon>
        <taxon>Chlorophyta</taxon>
        <taxon>core chlorophytes</taxon>
        <taxon>Trebouxiophyceae</taxon>
        <taxon>Chlorellales</taxon>
        <taxon>Chlorellaceae</taxon>
        <taxon>Chlorella clade</taxon>
        <taxon>Micractinium</taxon>
    </lineage>
</organism>
<dbReference type="CDD" id="cd01863">
    <property type="entry name" value="Rab18"/>
    <property type="match status" value="1"/>
</dbReference>
<dbReference type="STRING" id="554055.A0A2P6VM53"/>
<dbReference type="InterPro" id="IPR005225">
    <property type="entry name" value="Small_GTP-bd"/>
</dbReference>
<dbReference type="InterPro" id="IPR050227">
    <property type="entry name" value="Rab"/>
</dbReference>
<reference evidence="8 9" key="1">
    <citation type="journal article" date="2018" name="Plant J.">
        <title>Genome sequences of Chlorella sorokiniana UTEX 1602 and Micractinium conductrix SAG 241.80: implications to maltose excretion by a green alga.</title>
        <authorList>
            <person name="Arriola M.B."/>
            <person name="Velmurugan N."/>
            <person name="Zhang Y."/>
            <person name="Plunkett M.H."/>
            <person name="Hondzo H."/>
            <person name="Barney B.M."/>
        </authorList>
    </citation>
    <scope>NUCLEOTIDE SEQUENCE [LARGE SCALE GENOMIC DNA]</scope>
    <source>
        <strain evidence="8 9">SAG 241.80</strain>
    </source>
</reference>
<name>A0A2P6VM53_9CHLO</name>
<dbReference type="AlphaFoldDB" id="A0A2P6VM53"/>
<evidence type="ECO:0000256" key="1">
    <source>
        <dbReference type="ARBA" id="ARBA00006270"/>
    </source>
</evidence>
<dbReference type="Gene3D" id="1.20.5.170">
    <property type="match status" value="1"/>
</dbReference>
<feature type="compositionally biased region" description="Basic residues" evidence="6">
    <location>
        <begin position="412"/>
        <end position="429"/>
    </location>
</feature>
<accession>A0A2P6VM53</accession>
<evidence type="ECO:0000256" key="5">
    <source>
        <dbReference type="ARBA" id="ARBA00037868"/>
    </source>
</evidence>
<dbReference type="PROSITE" id="PS50217">
    <property type="entry name" value="BZIP"/>
    <property type="match status" value="1"/>
</dbReference>
<feature type="compositionally biased region" description="Low complexity" evidence="6">
    <location>
        <begin position="161"/>
        <end position="179"/>
    </location>
</feature>
<evidence type="ECO:0000256" key="6">
    <source>
        <dbReference type="SAM" id="MobiDB-lite"/>
    </source>
</evidence>
<keyword evidence="4" id="KW-0449">Lipoprotein</keyword>
<dbReference type="Proteomes" id="UP000239649">
    <property type="component" value="Unassembled WGS sequence"/>
</dbReference>
<evidence type="ECO:0000313" key="8">
    <source>
        <dbReference type="EMBL" id="PSC75163.1"/>
    </source>
</evidence>
<dbReference type="NCBIfam" id="TIGR00231">
    <property type="entry name" value="small_GTP"/>
    <property type="match status" value="1"/>
</dbReference>
<dbReference type="InterPro" id="IPR027417">
    <property type="entry name" value="P-loop_NTPase"/>
</dbReference>
<dbReference type="PROSITE" id="PS51421">
    <property type="entry name" value="RAS"/>
    <property type="match status" value="1"/>
</dbReference>
<dbReference type="PANTHER" id="PTHR47977">
    <property type="entry name" value="RAS-RELATED PROTEIN RAB"/>
    <property type="match status" value="1"/>
</dbReference>
<protein>
    <submittedName>
        <fullName evidence="8">Ras-related RABC1</fullName>
    </submittedName>
</protein>